<keyword evidence="6 7" id="KW-0472">Membrane</keyword>
<keyword evidence="3" id="KW-0547">Nucleotide-binding</keyword>
<dbReference type="Pfam" id="PF00664">
    <property type="entry name" value="ABC_membrane"/>
    <property type="match status" value="1"/>
</dbReference>
<dbReference type="InterPro" id="IPR003439">
    <property type="entry name" value="ABC_transporter-like_ATP-bd"/>
</dbReference>
<dbReference type="InterPro" id="IPR011527">
    <property type="entry name" value="ABC1_TM_dom"/>
</dbReference>
<comment type="caution">
    <text evidence="10">The sequence shown here is derived from an EMBL/GenBank/DDBJ whole genome shotgun (WGS) entry which is preliminary data.</text>
</comment>
<feature type="transmembrane region" description="Helical" evidence="7">
    <location>
        <begin position="59"/>
        <end position="79"/>
    </location>
</feature>
<dbReference type="GO" id="GO:0015421">
    <property type="term" value="F:ABC-type oligopeptide transporter activity"/>
    <property type="evidence" value="ECO:0007669"/>
    <property type="project" value="TreeGrafter"/>
</dbReference>
<comment type="subcellular location">
    <subcellularLocation>
        <location evidence="1">Cell membrane</location>
        <topology evidence="1">Multi-pass membrane protein</topology>
    </subcellularLocation>
</comment>
<dbReference type="EMBL" id="QURB01000008">
    <property type="protein sequence ID" value="RFC53549.1"/>
    <property type="molecule type" value="Genomic_DNA"/>
</dbReference>
<keyword evidence="5 7" id="KW-1133">Transmembrane helix</keyword>
<dbReference type="SUPFAM" id="SSF90123">
    <property type="entry name" value="ABC transporter transmembrane region"/>
    <property type="match status" value="1"/>
</dbReference>
<dbReference type="GO" id="GO:0005886">
    <property type="term" value="C:plasma membrane"/>
    <property type="evidence" value="ECO:0007669"/>
    <property type="project" value="UniProtKB-SubCell"/>
</dbReference>
<evidence type="ECO:0000259" key="9">
    <source>
        <dbReference type="PROSITE" id="PS50929"/>
    </source>
</evidence>
<dbReference type="Gene3D" id="1.20.1560.10">
    <property type="entry name" value="ABC transporter type 1, transmembrane domain"/>
    <property type="match status" value="1"/>
</dbReference>
<reference evidence="10 11" key="1">
    <citation type="submission" date="2018-08" db="EMBL/GenBank/DDBJ databases">
        <title>The draft genome squence of Brumimicrobium sp. N62.</title>
        <authorList>
            <person name="Du Z.-J."/>
            <person name="Luo H.-R."/>
        </authorList>
    </citation>
    <scope>NUCLEOTIDE SEQUENCE [LARGE SCALE GENOMIC DNA]</scope>
    <source>
        <strain evidence="10 11">N62</strain>
    </source>
</reference>
<dbReference type="InterPro" id="IPR027417">
    <property type="entry name" value="P-loop_NTPase"/>
</dbReference>
<evidence type="ECO:0000256" key="7">
    <source>
        <dbReference type="SAM" id="Phobius"/>
    </source>
</evidence>
<dbReference type="GO" id="GO:0016887">
    <property type="term" value="F:ATP hydrolysis activity"/>
    <property type="evidence" value="ECO:0007669"/>
    <property type="project" value="InterPro"/>
</dbReference>
<organism evidence="10 11">
    <name type="scientific">Brumimicrobium aurantiacum</name>
    <dbReference type="NCBI Taxonomy" id="1737063"/>
    <lineage>
        <taxon>Bacteria</taxon>
        <taxon>Pseudomonadati</taxon>
        <taxon>Bacteroidota</taxon>
        <taxon>Flavobacteriia</taxon>
        <taxon>Flavobacteriales</taxon>
        <taxon>Crocinitomicaceae</taxon>
        <taxon>Brumimicrobium</taxon>
    </lineage>
</organism>
<dbReference type="SUPFAM" id="SSF52540">
    <property type="entry name" value="P-loop containing nucleoside triphosphate hydrolases"/>
    <property type="match status" value="1"/>
</dbReference>
<feature type="domain" description="ABC transporter" evidence="8">
    <location>
        <begin position="339"/>
        <end position="565"/>
    </location>
</feature>
<dbReference type="AlphaFoldDB" id="A0A3E1EVG6"/>
<evidence type="ECO:0000256" key="2">
    <source>
        <dbReference type="ARBA" id="ARBA00022692"/>
    </source>
</evidence>
<feature type="domain" description="ABC transmembrane type-1" evidence="9">
    <location>
        <begin position="29"/>
        <end position="304"/>
    </location>
</feature>
<dbReference type="InterPro" id="IPR036640">
    <property type="entry name" value="ABC1_TM_sf"/>
</dbReference>
<evidence type="ECO:0000256" key="4">
    <source>
        <dbReference type="ARBA" id="ARBA00022840"/>
    </source>
</evidence>
<dbReference type="Gene3D" id="3.40.50.300">
    <property type="entry name" value="P-loop containing nucleotide triphosphate hydrolases"/>
    <property type="match status" value="1"/>
</dbReference>
<dbReference type="PANTHER" id="PTHR43394:SF4">
    <property type="entry name" value="TOXIN SECRETION ABC TRANSPORTER ATP-BINDING PROTEIN"/>
    <property type="match status" value="1"/>
</dbReference>
<dbReference type="PROSITE" id="PS50929">
    <property type="entry name" value="ABC_TM1F"/>
    <property type="match status" value="1"/>
</dbReference>
<evidence type="ECO:0000256" key="6">
    <source>
        <dbReference type="ARBA" id="ARBA00023136"/>
    </source>
</evidence>
<dbReference type="PANTHER" id="PTHR43394">
    <property type="entry name" value="ATP-DEPENDENT PERMEASE MDL1, MITOCHONDRIAL"/>
    <property type="match status" value="1"/>
</dbReference>
<evidence type="ECO:0000259" key="8">
    <source>
        <dbReference type="PROSITE" id="PS50893"/>
    </source>
</evidence>
<dbReference type="InterPro" id="IPR039421">
    <property type="entry name" value="Type_1_exporter"/>
</dbReference>
<evidence type="ECO:0000256" key="5">
    <source>
        <dbReference type="ARBA" id="ARBA00022989"/>
    </source>
</evidence>
<evidence type="ECO:0000313" key="11">
    <source>
        <dbReference type="Proteomes" id="UP000257127"/>
    </source>
</evidence>
<feature type="transmembrane region" description="Helical" evidence="7">
    <location>
        <begin position="136"/>
        <end position="154"/>
    </location>
</feature>
<evidence type="ECO:0000256" key="1">
    <source>
        <dbReference type="ARBA" id="ARBA00004651"/>
    </source>
</evidence>
<dbReference type="RefSeq" id="WP_116881608.1">
    <property type="nucleotide sequence ID" value="NZ_QURB01000008.1"/>
</dbReference>
<dbReference type="GO" id="GO:0005524">
    <property type="term" value="F:ATP binding"/>
    <property type="evidence" value="ECO:0007669"/>
    <property type="project" value="UniProtKB-KW"/>
</dbReference>
<dbReference type="Pfam" id="PF00005">
    <property type="entry name" value="ABC_tran"/>
    <property type="match status" value="1"/>
</dbReference>
<accession>A0A3E1EVG6</accession>
<name>A0A3E1EVG6_9FLAO</name>
<sequence>MSEKLSKTARFWRLIKSDAKEIRNVYYYSFFVGLIGLSLPLGIQAIINLIQGGRISSAWVVMVVVVVLGVAFSGVLQILQLRVTENIQQRIFTRAAFEFSYRIPKVKLEKLFYNYAPELINRFFDVMTIQKGLSKLIITISTAGIQVILGLLLLSLYHPFFIIFSFALILILFLIFKFTGKKGLDTSIKESHHKYKLAHWLEEIGRASISFKLAGDSIYNLDRTNIHADNYINAREKHFKVLISQYSLLVIFKILVATGLLAIGGMLVMEQQMNIGQFVAAEIIIVMIINSVEKLIRNLDVVYDVITAVEKVAEVTDLDLENTDGLDLDESCNGKGLIVKMNDVTFKYPHSKFTTINNISLDVKENQSVVITGSNGSGKSTLLHLIAGLYDLERGTISYNNLPLGNLNLDSLRNVIGASLNSEDLFYGTIQENITMGRSKASFANVEWVIEKVGLSDFIQQLPNGYNTLIFPNGKTLPKSVVQKLLIARSIVDKPKLLLLEYSLEHLNFPDKMKIMDFIYDKSNNWTVIAISKDLEVARKSDNVIIMNEGRITAQGTYDELEVELNKL</sequence>
<feature type="transmembrane region" description="Helical" evidence="7">
    <location>
        <begin position="160"/>
        <end position="179"/>
    </location>
</feature>
<protein>
    <submittedName>
        <fullName evidence="10">ABC transporter ATP-binding protein</fullName>
    </submittedName>
</protein>
<feature type="transmembrane region" description="Helical" evidence="7">
    <location>
        <begin position="25"/>
        <end position="47"/>
    </location>
</feature>
<proteinExistence type="predicted"/>
<dbReference type="Proteomes" id="UP000257127">
    <property type="component" value="Unassembled WGS sequence"/>
</dbReference>
<evidence type="ECO:0000313" key="10">
    <source>
        <dbReference type="EMBL" id="RFC53549.1"/>
    </source>
</evidence>
<dbReference type="SMART" id="SM00382">
    <property type="entry name" value="AAA"/>
    <property type="match status" value="1"/>
</dbReference>
<gene>
    <name evidence="10" type="ORF">DXU93_12350</name>
</gene>
<keyword evidence="2 7" id="KW-0812">Transmembrane</keyword>
<evidence type="ECO:0000256" key="3">
    <source>
        <dbReference type="ARBA" id="ARBA00022741"/>
    </source>
</evidence>
<dbReference type="OrthoDB" id="311344at2"/>
<keyword evidence="11" id="KW-1185">Reference proteome</keyword>
<feature type="transmembrane region" description="Helical" evidence="7">
    <location>
        <begin position="246"/>
        <end position="269"/>
    </location>
</feature>
<dbReference type="InterPro" id="IPR003593">
    <property type="entry name" value="AAA+_ATPase"/>
</dbReference>
<dbReference type="PROSITE" id="PS50893">
    <property type="entry name" value="ABC_TRANSPORTER_2"/>
    <property type="match status" value="1"/>
</dbReference>
<keyword evidence="4 10" id="KW-0067">ATP-binding</keyword>